<dbReference type="RefSeq" id="WP_172240173.1">
    <property type="nucleotide sequence ID" value="NZ_BMDD01000001.1"/>
</dbReference>
<keyword evidence="5" id="KW-1185">Reference proteome</keyword>
<protein>
    <recommendedName>
        <fullName evidence="3">PKD/Chitinase domain-containing protein</fullName>
    </recommendedName>
</protein>
<comment type="caution">
    <text evidence="4">The sequence shown here is derived from an EMBL/GenBank/DDBJ whole genome shotgun (WGS) entry which is preliminary data.</text>
</comment>
<evidence type="ECO:0000256" key="1">
    <source>
        <dbReference type="SAM" id="MobiDB-lite"/>
    </source>
</evidence>
<proteinExistence type="predicted"/>
<name>A0ABQ1ZNM8_9BACL</name>
<feature type="domain" description="PKD/Chitinase" evidence="3">
    <location>
        <begin position="301"/>
        <end position="376"/>
    </location>
</feature>
<keyword evidence="2" id="KW-0732">Signal</keyword>
<dbReference type="InterPro" id="IPR012854">
    <property type="entry name" value="Cu_amine_oxidase-like_N"/>
</dbReference>
<feature type="compositionally biased region" description="Low complexity" evidence="1">
    <location>
        <begin position="134"/>
        <end position="165"/>
    </location>
</feature>
<feature type="compositionally biased region" description="Polar residues" evidence="1">
    <location>
        <begin position="60"/>
        <end position="72"/>
    </location>
</feature>
<accession>A0ABQ1ZNM8</accession>
<evidence type="ECO:0000313" key="5">
    <source>
        <dbReference type="Proteomes" id="UP000605427"/>
    </source>
</evidence>
<evidence type="ECO:0000256" key="2">
    <source>
        <dbReference type="SAM" id="SignalP"/>
    </source>
</evidence>
<dbReference type="Gene3D" id="2.60.40.10">
    <property type="entry name" value="Immunoglobulins"/>
    <property type="match status" value="2"/>
</dbReference>
<dbReference type="SUPFAM" id="SSF49299">
    <property type="entry name" value="PKD domain"/>
    <property type="match status" value="2"/>
</dbReference>
<feature type="region of interest" description="Disordered" evidence="1">
    <location>
        <begin position="55"/>
        <end position="169"/>
    </location>
</feature>
<dbReference type="Proteomes" id="UP000605427">
    <property type="component" value="Unassembled WGS sequence"/>
</dbReference>
<dbReference type="InterPro" id="IPR035986">
    <property type="entry name" value="PKD_dom_sf"/>
</dbReference>
<feature type="compositionally biased region" description="Polar residues" evidence="1">
    <location>
        <begin position="103"/>
        <end position="116"/>
    </location>
</feature>
<dbReference type="EMBL" id="BMDD01000001">
    <property type="protein sequence ID" value="GGH72680.1"/>
    <property type="molecule type" value="Genomic_DNA"/>
</dbReference>
<dbReference type="SMART" id="SM00089">
    <property type="entry name" value="PKD"/>
    <property type="match status" value="2"/>
</dbReference>
<sequence>MNLKKITIIALLVVVQAAAVLPPASAQAAAASGNTPVVVQGEVVQQDGAAKSYTKKLAAPTQTAPNETTGEAANSVADPAASTNVQPSPNEQSPANPIETEGNMPTDTQTPDDSSATPVDGTETTEPPTDEETVPAAQNPATTPTAPSTGTPTKTPNATTPTVPTFDASTTLGTDKLVLMINGNKMYQDGQTYTAAQPMAAKDGVSYIAVRSFVNRVGLKLTYDAKTKETVITKGKDELRFKLGTDTYTVNGVPTKMKGTSYQEKSTFMVPLTSITQALGIPYKIDYKAKTITLTISSKPTASFTVSPEKIIAGETVVTYTTKSESPSGYDIVDERWEGRQDVFTDPGTYTITYSVQDSKGQWSDPYSQTVTVEAPNQPPVAQFTTDKEVYRMGEPVNYTDQSYDPDGNLPEANSRVWENQKGAYFVSGPQTITLTVTDEDGATDTFTKTITVTDEVLYTQDEYNALFVPIGSKFLFDGGSVPSMQKVARYDTLGDVTLYRSNSPESVFGTGKLYEDTINGKVRFMVHHANYTKKRVTMYVVATNNNATPATIQTLDSGFGGPSPFATAAGKVSVQRYHQSVIDGKQRTTITLQPGESKVILTDLNKVPMADKTVISLIADVDASQPITYSTLMVDTDVDPIEAAKTLTTAPRDGVHNRGTYPLATKIIDVFEPVGGPTPTKLIIGDNKDDLNLTGVDAPNNLPESNLGNFGVLYKIHLDKVAPNTLITFNGRGGKYAGWIVVNGQLVELSAQSMGLVGSALNTSSEAGVVYRTGNSTESVDLEFTPAPGSNLSVNLIFSQMPALKQ</sequence>
<reference evidence="5" key="1">
    <citation type="journal article" date="2019" name="Int. J. Syst. Evol. Microbiol.">
        <title>The Global Catalogue of Microorganisms (GCM) 10K type strain sequencing project: providing services to taxonomists for standard genome sequencing and annotation.</title>
        <authorList>
            <consortium name="The Broad Institute Genomics Platform"/>
            <consortium name="The Broad Institute Genome Sequencing Center for Infectious Disease"/>
            <person name="Wu L."/>
            <person name="Ma J."/>
        </authorList>
    </citation>
    <scope>NUCLEOTIDE SEQUENCE [LARGE SCALE GENOMIC DNA]</scope>
    <source>
        <strain evidence="5">CCM 8702</strain>
    </source>
</reference>
<dbReference type="Pfam" id="PF07833">
    <property type="entry name" value="Cu_amine_oxidN1"/>
    <property type="match status" value="1"/>
</dbReference>
<organism evidence="4 5">
    <name type="scientific">Saccharibacillus endophyticus</name>
    <dbReference type="NCBI Taxonomy" id="2060666"/>
    <lineage>
        <taxon>Bacteria</taxon>
        <taxon>Bacillati</taxon>
        <taxon>Bacillota</taxon>
        <taxon>Bacilli</taxon>
        <taxon>Bacillales</taxon>
        <taxon>Paenibacillaceae</taxon>
        <taxon>Saccharibacillus</taxon>
    </lineage>
</organism>
<dbReference type="InterPro" id="IPR022409">
    <property type="entry name" value="PKD/Chitinase_dom"/>
</dbReference>
<dbReference type="SUPFAM" id="SSF55383">
    <property type="entry name" value="Copper amine oxidase, domain N"/>
    <property type="match status" value="1"/>
</dbReference>
<dbReference type="InterPro" id="IPR013783">
    <property type="entry name" value="Ig-like_fold"/>
</dbReference>
<evidence type="ECO:0000313" key="4">
    <source>
        <dbReference type="EMBL" id="GGH72680.1"/>
    </source>
</evidence>
<feature type="compositionally biased region" description="Low complexity" evidence="1">
    <location>
        <begin position="117"/>
        <end position="127"/>
    </location>
</feature>
<feature type="domain" description="PKD/Chitinase" evidence="3">
    <location>
        <begin position="381"/>
        <end position="456"/>
    </location>
</feature>
<evidence type="ECO:0000259" key="3">
    <source>
        <dbReference type="SMART" id="SM00089"/>
    </source>
</evidence>
<feature type="signal peptide" evidence="2">
    <location>
        <begin position="1"/>
        <end position="28"/>
    </location>
</feature>
<dbReference type="InterPro" id="IPR036582">
    <property type="entry name" value="Mao_N_sf"/>
</dbReference>
<feature type="compositionally biased region" description="Polar residues" evidence="1">
    <location>
        <begin position="81"/>
        <end position="95"/>
    </location>
</feature>
<dbReference type="Gene3D" id="3.30.457.10">
    <property type="entry name" value="Copper amine oxidase-like, N-terminal domain"/>
    <property type="match status" value="1"/>
</dbReference>
<feature type="chain" id="PRO_5045590496" description="PKD/Chitinase domain-containing protein" evidence="2">
    <location>
        <begin position="29"/>
        <end position="807"/>
    </location>
</feature>
<gene>
    <name evidence="4" type="ORF">GCM10007362_11020</name>
</gene>